<evidence type="ECO:0000256" key="3">
    <source>
        <dbReference type="SAM" id="MobiDB-lite"/>
    </source>
</evidence>
<dbReference type="InterPro" id="IPR043128">
    <property type="entry name" value="Rev_trsase/Diguanyl_cyclase"/>
</dbReference>
<name>A7HWY0_PARL1</name>
<dbReference type="InterPro" id="IPR029787">
    <property type="entry name" value="Nucleotide_cyclase"/>
</dbReference>
<dbReference type="SUPFAM" id="SSF55073">
    <property type="entry name" value="Nucleotide cyclase"/>
    <property type="match status" value="1"/>
</dbReference>
<feature type="domain" description="GGDEF" evidence="4">
    <location>
        <begin position="103"/>
        <end position="235"/>
    </location>
</feature>
<evidence type="ECO:0000256" key="2">
    <source>
        <dbReference type="ARBA" id="ARBA00034247"/>
    </source>
</evidence>
<feature type="region of interest" description="Disordered" evidence="3">
    <location>
        <begin position="1"/>
        <end position="23"/>
    </location>
</feature>
<dbReference type="Proteomes" id="UP000006377">
    <property type="component" value="Chromosome"/>
</dbReference>
<dbReference type="STRING" id="402881.Plav_2805"/>
<protein>
    <recommendedName>
        <fullName evidence="1">diguanylate cyclase</fullName>
        <ecNumber evidence="1">2.7.7.65</ecNumber>
    </recommendedName>
</protein>
<evidence type="ECO:0000256" key="1">
    <source>
        <dbReference type="ARBA" id="ARBA00012528"/>
    </source>
</evidence>
<organism evidence="5 6">
    <name type="scientific">Parvibaculum lavamentivorans (strain DS-1 / DSM 13023 / NCIMB 13966)</name>
    <dbReference type="NCBI Taxonomy" id="402881"/>
    <lineage>
        <taxon>Bacteria</taxon>
        <taxon>Pseudomonadati</taxon>
        <taxon>Pseudomonadota</taxon>
        <taxon>Alphaproteobacteria</taxon>
        <taxon>Hyphomicrobiales</taxon>
        <taxon>Parvibaculaceae</taxon>
        <taxon>Parvibaculum</taxon>
    </lineage>
</organism>
<dbReference type="GO" id="GO:0052621">
    <property type="term" value="F:diguanylate cyclase activity"/>
    <property type="evidence" value="ECO:0007669"/>
    <property type="project" value="UniProtKB-EC"/>
</dbReference>
<dbReference type="NCBIfam" id="TIGR00254">
    <property type="entry name" value="GGDEF"/>
    <property type="match status" value="1"/>
</dbReference>
<dbReference type="HOGENOM" id="CLU_000445_11_16_5"/>
<dbReference type="Gene3D" id="3.30.70.270">
    <property type="match status" value="1"/>
</dbReference>
<dbReference type="GO" id="GO:0005886">
    <property type="term" value="C:plasma membrane"/>
    <property type="evidence" value="ECO:0007669"/>
    <property type="project" value="TreeGrafter"/>
</dbReference>
<reference evidence="5 6" key="1">
    <citation type="journal article" date="2011" name="Stand. Genomic Sci.">
        <title>Complete genome sequence of Parvibaculum lavamentivorans type strain (DS-1(T)).</title>
        <authorList>
            <person name="Schleheck D."/>
            <person name="Weiss M."/>
            <person name="Pitluck S."/>
            <person name="Bruce D."/>
            <person name="Land M.L."/>
            <person name="Han S."/>
            <person name="Saunders E."/>
            <person name="Tapia R."/>
            <person name="Detter C."/>
            <person name="Brettin T."/>
            <person name="Han J."/>
            <person name="Woyke T."/>
            <person name="Goodwin L."/>
            <person name="Pennacchio L."/>
            <person name="Nolan M."/>
            <person name="Cook A.M."/>
            <person name="Kjelleberg S."/>
            <person name="Thomas T."/>
        </authorList>
    </citation>
    <scope>NUCLEOTIDE SEQUENCE [LARGE SCALE GENOMIC DNA]</scope>
    <source>
        <strain evidence="6">DS-1 / DSM 13023 / NCIMB 13966</strain>
    </source>
</reference>
<comment type="catalytic activity">
    <reaction evidence="2">
        <text>2 GTP = 3',3'-c-di-GMP + 2 diphosphate</text>
        <dbReference type="Rhea" id="RHEA:24898"/>
        <dbReference type="ChEBI" id="CHEBI:33019"/>
        <dbReference type="ChEBI" id="CHEBI:37565"/>
        <dbReference type="ChEBI" id="CHEBI:58805"/>
        <dbReference type="EC" id="2.7.7.65"/>
    </reaction>
</comment>
<evidence type="ECO:0000259" key="4">
    <source>
        <dbReference type="PROSITE" id="PS50887"/>
    </source>
</evidence>
<dbReference type="InterPro" id="IPR000160">
    <property type="entry name" value="GGDEF_dom"/>
</dbReference>
<dbReference type="InterPro" id="IPR050469">
    <property type="entry name" value="Diguanylate_Cyclase"/>
</dbReference>
<accession>A7HWY0</accession>
<dbReference type="PROSITE" id="PS50887">
    <property type="entry name" value="GGDEF"/>
    <property type="match status" value="1"/>
</dbReference>
<dbReference type="GO" id="GO:1902201">
    <property type="term" value="P:negative regulation of bacterial-type flagellum-dependent cell motility"/>
    <property type="evidence" value="ECO:0007669"/>
    <property type="project" value="TreeGrafter"/>
</dbReference>
<dbReference type="AlphaFoldDB" id="A7HWY0"/>
<dbReference type="FunFam" id="3.30.70.270:FF:000001">
    <property type="entry name" value="Diguanylate cyclase domain protein"/>
    <property type="match status" value="1"/>
</dbReference>
<sequence length="236" mass="26086">MGTGTGDGAGSSAFNDARFPSDPQTERFRQSLAAAQRNPTTRHLLSRALAYADESETRIVELTARIRQLEALAHTDELTGLLNRRGFDDVLRRNLLSAARYEEAGLFAYIDLNDFKSINDRYGHTAGDEVLRAVGSFLSRSIRATDYAARLGGDEFAILFVRADHKRARERAREMLRGIADLEISCKSHRISVTASLGLASYNGETCQADLIERADRAMYADKKSGGRAMRLTTHG</sequence>
<dbReference type="PANTHER" id="PTHR45138:SF9">
    <property type="entry name" value="DIGUANYLATE CYCLASE DGCM-RELATED"/>
    <property type="match status" value="1"/>
</dbReference>
<dbReference type="CDD" id="cd01949">
    <property type="entry name" value="GGDEF"/>
    <property type="match status" value="1"/>
</dbReference>
<dbReference type="KEGG" id="pla:Plav_2805"/>
<evidence type="ECO:0000313" key="6">
    <source>
        <dbReference type="Proteomes" id="UP000006377"/>
    </source>
</evidence>
<keyword evidence="6" id="KW-1185">Reference proteome</keyword>
<gene>
    <name evidence="5" type="ordered locus">Plav_2805</name>
</gene>
<proteinExistence type="predicted"/>
<evidence type="ECO:0000313" key="5">
    <source>
        <dbReference type="EMBL" id="ABS64413.1"/>
    </source>
</evidence>
<dbReference type="SMART" id="SM00267">
    <property type="entry name" value="GGDEF"/>
    <property type="match status" value="1"/>
</dbReference>
<dbReference type="EMBL" id="CP000774">
    <property type="protein sequence ID" value="ABS64413.1"/>
    <property type="molecule type" value="Genomic_DNA"/>
</dbReference>
<dbReference type="EC" id="2.7.7.65" evidence="1"/>
<dbReference type="eggNOG" id="COG2199">
    <property type="taxonomic scope" value="Bacteria"/>
</dbReference>
<dbReference type="GO" id="GO:0043709">
    <property type="term" value="P:cell adhesion involved in single-species biofilm formation"/>
    <property type="evidence" value="ECO:0007669"/>
    <property type="project" value="TreeGrafter"/>
</dbReference>
<dbReference type="Pfam" id="PF00990">
    <property type="entry name" value="GGDEF"/>
    <property type="match status" value="1"/>
</dbReference>
<dbReference type="PANTHER" id="PTHR45138">
    <property type="entry name" value="REGULATORY COMPONENTS OF SENSORY TRANSDUCTION SYSTEM"/>
    <property type="match status" value="1"/>
</dbReference>